<dbReference type="HAMAP" id="MF_00632">
    <property type="entry name" value="UPF0234"/>
    <property type="match status" value="1"/>
</dbReference>
<dbReference type="KEGG" id="acz:Acaty_c0889"/>
<dbReference type="Proteomes" id="UP000005522">
    <property type="component" value="Chromosome"/>
</dbReference>
<dbReference type="eggNOG" id="COG1666">
    <property type="taxonomic scope" value="Bacteria"/>
</dbReference>
<keyword evidence="1 3" id="KW-0547">Nucleotide-binding</keyword>
<name>A0A059ZT53_ACICK</name>
<dbReference type="NCBIfam" id="NF003819">
    <property type="entry name" value="PRK05412.1"/>
    <property type="match status" value="1"/>
</dbReference>
<dbReference type="Pfam" id="PF04461">
    <property type="entry name" value="YajQ"/>
    <property type="match status" value="1"/>
</dbReference>
<dbReference type="RefSeq" id="WP_004871199.1">
    <property type="nucleotide sequence ID" value="NZ_CP005986.1"/>
</dbReference>
<evidence type="ECO:0000313" key="4">
    <source>
        <dbReference type="EMBL" id="AIA54765.1"/>
    </source>
</evidence>
<dbReference type="SUPFAM" id="SSF89963">
    <property type="entry name" value="YajQ-like"/>
    <property type="match status" value="2"/>
</dbReference>
<dbReference type="PANTHER" id="PTHR30476:SF0">
    <property type="entry name" value="UPF0234 PROTEIN YAJQ"/>
    <property type="match status" value="1"/>
</dbReference>
<dbReference type="InterPro" id="IPR035571">
    <property type="entry name" value="UPF0234-like_C"/>
</dbReference>
<dbReference type="GeneID" id="92930921"/>
<evidence type="ECO:0000313" key="5">
    <source>
        <dbReference type="Proteomes" id="UP000005522"/>
    </source>
</evidence>
<organism evidence="4 5">
    <name type="scientific">Acidithiobacillus caldus (strain ATCC 51756 / DSM 8584 / KU)</name>
    <dbReference type="NCBI Taxonomy" id="637389"/>
    <lineage>
        <taxon>Bacteria</taxon>
        <taxon>Pseudomonadati</taxon>
        <taxon>Pseudomonadota</taxon>
        <taxon>Acidithiobacillia</taxon>
        <taxon>Acidithiobacillales</taxon>
        <taxon>Acidithiobacillaceae</taxon>
        <taxon>Acidithiobacillus</taxon>
    </lineage>
</organism>
<dbReference type="InterPro" id="IPR035570">
    <property type="entry name" value="UPF0234_N"/>
</dbReference>
<evidence type="ECO:0000256" key="3">
    <source>
        <dbReference type="HAMAP-Rule" id="MF_00632"/>
    </source>
</evidence>
<reference evidence="4 5" key="1">
    <citation type="journal article" date="2009" name="J. Bacteriol.">
        <title>Draft genome sequence of the extremely acidophilic bacterium Acidithiobacillus caldus ATCC 51756 reveals metabolic versatility in the genus Acidithiobacillus.</title>
        <authorList>
            <person name="Valdes J."/>
            <person name="Quatrini R."/>
            <person name="Hallberg K."/>
            <person name="Dopson M."/>
            <person name="Valenzuela P.D."/>
            <person name="Holmes D.S."/>
        </authorList>
    </citation>
    <scope>NUCLEOTIDE SEQUENCE [LARGE SCALE GENOMIC DNA]</scope>
    <source>
        <strain evidence="5">ATCC 51756 / DSM 8584 / KU</strain>
    </source>
</reference>
<dbReference type="GO" id="GO:0005829">
    <property type="term" value="C:cytosol"/>
    <property type="evidence" value="ECO:0007669"/>
    <property type="project" value="TreeGrafter"/>
</dbReference>
<protein>
    <recommendedName>
        <fullName evidence="3">Nucleotide-binding protein Acaty_c0889</fullName>
    </recommendedName>
</protein>
<dbReference type="CDD" id="cd11740">
    <property type="entry name" value="YajQ_like"/>
    <property type="match status" value="1"/>
</dbReference>
<accession>A0A059ZT53</accession>
<comment type="similarity">
    <text evidence="2 3">Belongs to the YajQ family.</text>
</comment>
<dbReference type="GO" id="GO:0000166">
    <property type="term" value="F:nucleotide binding"/>
    <property type="evidence" value="ECO:0007669"/>
    <property type="project" value="UniProtKB-UniRule"/>
</dbReference>
<dbReference type="HOGENOM" id="CLU_099839_1_0_6"/>
<evidence type="ECO:0000256" key="1">
    <source>
        <dbReference type="ARBA" id="ARBA00022741"/>
    </source>
</evidence>
<dbReference type="PANTHER" id="PTHR30476">
    <property type="entry name" value="UPF0234 PROTEIN YAJQ"/>
    <property type="match status" value="1"/>
</dbReference>
<dbReference type="AlphaFoldDB" id="A0A059ZT53"/>
<evidence type="ECO:0000256" key="2">
    <source>
        <dbReference type="ARBA" id="ARBA00093450"/>
    </source>
</evidence>
<gene>
    <name evidence="4" type="ORF">Acaty_c0889</name>
</gene>
<dbReference type="Gene3D" id="3.30.70.860">
    <property type="match status" value="1"/>
</dbReference>
<comment type="function">
    <text evidence="3">Nucleotide-binding protein.</text>
</comment>
<dbReference type="EMBL" id="CP005986">
    <property type="protein sequence ID" value="AIA54765.1"/>
    <property type="molecule type" value="Genomic_DNA"/>
</dbReference>
<dbReference type="InterPro" id="IPR036183">
    <property type="entry name" value="YajQ-like_sf"/>
</dbReference>
<dbReference type="InterPro" id="IPR007551">
    <property type="entry name" value="YajQ/Smlt4090-like"/>
</dbReference>
<dbReference type="Gene3D" id="3.30.70.990">
    <property type="entry name" value="YajQ-like, domain 2"/>
    <property type="match status" value="1"/>
</dbReference>
<sequence>MPSFDVVSEIDLQEVDNALNTTRKEIGTRYDFKGSKASIERKDHELILLAEDEYKLGQMLDLLAARLVRRGVDLKALDYGAVETVGGGLERQVVRLKAGIAAEVGKRMIKHLKDGKFKAQASIQGEQLRVSGKSRDELQAAIAALRAEDFGQPLQFTNFRD</sequence>
<proteinExistence type="inferred from homology"/>